<dbReference type="InterPro" id="IPR001497">
    <property type="entry name" value="MethylDNA_cys_MeTrfase_AS"/>
</dbReference>
<dbReference type="RefSeq" id="WP_272744385.1">
    <property type="nucleotide sequence ID" value="NZ_JAQQKV010000001.1"/>
</dbReference>
<keyword evidence="9" id="KW-1185">Reference proteome</keyword>
<name>A0ABT5HIK9_9CAUL</name>
<reference evidence="8 9" key="1">
    <citation type="submission" date="2023-01" db="EMBL/GenBank/DDBJ databases">
        <title>Novel species of the genus Asticcacaulis isolated from rivers.</title>
        <authorList>
            <person name="Lu H."/>
        </authorList>
    </citation>
    <scope>NUCLEOTIDE SEQUENCE [LARGE SCALE GENOMIC DNA]</scope>
    <source>
        <strain evidence="8 9">LKC15W</strain>
    </source>
</reference>
<dbReference type="Gene3D" id="3.30.160.70">
    <property type="entry name" value="Methylated DNA-protein cysteine methyltransferase domain"/>
    <property type="match status" value="1"/>
</dbReference>
<evidence type="ECO:0000256" key="1">
    <source>
        <dbReference type="ARBA" id="ARBA00001286"/>
    </source>
</evidence>
<keyword evidence="4" id="KW-0227">DNA damage</keyword>
<sequence>MFTEVLHYAIGPSSLGWVLVARSEDGLCSLMIDDDEDALRAELQSRFPKADLTEDADGLAAMVSSVVQLIDAPDTAWGGALDLRGTAFQRSVWQALMTVRAGETLTYSELAQRVGKPKAVRAVAAACGANHVAVIVPCHRIVGKNGSLTGYRWGVERKAALLQREAVL</sequence>
<evidence type="ECO:0000256" key="4">
    <source>
        <dbReference type="ARBA" id="ARBA00022763"/>
    </source>
</evidence>
<keyword evidence="5" id="KW-0234">DNA repair</keyword>
<evidence type="ECO:0000259" key="7">
    <source>
        <dbReference type="Pfam" id="PF01035"/>
    </source>
</evidence>
<keyword evidence="2 8" id="KW-0489">Methyltransferase</keyword>
<gene>
    <name evidence="8" type="ORF">PQU98_08055</name>
</gene>
<dbReference type="NCBIfam" id="TIGR00589">
    <property type="entry name" value="ogt"/>
    <property type="match status" value="1"/>
</dbReference>
<feature type="domain" description="Methylated-DNA-[protein]-cysteine S-methyltransferase DNA binding" evidence="7">
    <location>
        <begin position="87"/>
        <end position="167"/>
    </location>
</feature>
<dbReference type="CDD" id="cd06445">
    <property type="entry name" value="ATase"/>
    <property type="match status" value="1"/>
</dbReference>
<dbReference type="PANTHER" id="PTHR10815">
    <property type="entry name" value="METHYLATED-DNA--PROTEIN-CYSTEINE METHYLTRANSFERASE"/>
    <property type="match status" value="1"/>
</dbReference>
<evidence type="ECO:0000256" key="2">
    <source>
        <dbReference type="ARBA" id="ARBA00022603"/>
    </source>
</evidence>
<dbReference type="SUPFAM" id="SSF53155">
    <property type="entry name" value="Methylated DNA-protein cysteine methyltransferase domain"/>
    <property type="match status" value="1"/>
</dbReference>
<keyword evidence="3 8" id="KW-0808">Transferase</keyword>
<dbReference type="InterPro" id="IPR036217">
    <property type="entry name" value="MethylDNA_cys_MeTrfase_DNAb"/>
</dbReference>
<dbReference type="GO" id="GO:0003908">
    <property type="term" value="F:methylated-DNA-[protein]-cysteine S-methyltransferase activity"/>
    <property type="evidence" value="ECO:0007669"/>
    <property type="project" value="UniProtKB-EC"/>
</dbReference>
<comment type="caution">
    <text evidence="8">The sequence shown here is derived from an EMBL/GenBank/DDBJ whole genome shotgun (WGS) entry which is preliminary data.</text>
</comment>
<evidence type="ECO:0000256" key="3">
    <source>
        <dbReference type="ARBA" id="ARBA00022679"/>
    </source>
</evidence>
<accession>A0ABT5HIK9</accession>
<evidence type="ECO:0000256" key="6">
    <source>
        <dbReference type="ARBA" id="ARBA00049348"/>
    </source>
</evidence>
<dbReference type="InterPro" id="IPR014048">
    <property type="entry name" value="MethylDNA_cys_MeTrfase_DNA-bd"/>
</dbReference>
<dbReference type="PANTHER" id="PTHR10815:SF14">
    <property type="entry name" value="BIFUNCTIONAL TRANSCRIPTIONAL ACTIVATOR_DNA REPAIR ENZYME ADA"/>
    <property type="match status" value="1"/>
</dbReference>
<comment type="catalytic activity">
    <reaction evidence="1">
        <text>a 4-O-methyl-thymidine in DNA + L-cysteinyl-[protein] = a thymidine in DNA + S-methyl-L-cysteinyl-[protein]</text>
        <dbReference type="Rhea" id="RHEA:53428"/>
        <dbReference type="Rhea" id="RHEA-COMP:10131"/>
        <dbReference type="Rhea" id="RHEA-COMP:10132"/>
        <dbReference type="Rhea" id="RHEA-COMP:13555"/>
        <dbReference type="Rhea" id="RHEA-COMP:13556"/>
        <dbReference type="ChEBI" id="CHEBI:29950"/>
        <dbReference type="ChEBI" id="CHEBI:82612"/>
        <dbReference type="ChEBI" id="CHEBI:137386"/>
        <dbReference type="ChEBI" id="CHEBI:137387"/>
        <dbReference type="EC" id="2.1.1.63"/>
    </reaction>
</comment>
<evidence type="ECO:0000313" key="8">
    <source>
        <dbReference type="EMBL" id="MDC7676079.1"/>
    </source>
</evidence>
<dbReference type="Gene3D" id="1.10.10.10">
    <property type="entry name" value="Winged helix-like DNA-binding domain superfamily/Winged helix DNA-binding domain"/>
    <property type="match status" value="1"/>
</dbReference>
<comment type="catalytic activity">
    <reaction evidence="6">
        <text>a 6-O-methyl-2'-deoxyguanosine in DNA + L-cysteinyl-[protein] = S-methyl-L-cysteinyl-[protein] + a 2'-deoxyguanosine in DNA</text>
        <dbReference type="Rhea" id="RHEA:24000"/>
        <dbReference type="Rhea" id="RHEA-COMP:10131"/>
        <dbReference type="Rhea" id="RHEA-COMP:10132"/>
        <dbReference type="Rhea" id="RHEA-COMP:11367"/>
        <dbReference type="Rhea" id="RHEA-COMP:11368"/>
        <dbReference type="ChEBI" id="CHEBI:29950"/>
        <dbReference type="ChEBI" id="CHEBI:82612"/>
        <dbReference type="ChEBI" id="CHEBI:85445"/>
        <dbReference type="ChEBI" id="CHEBI:85448"/>
        <dbReference type="EC" id="2.1.1.63"/>
    </reaction>
</comment>
<dbReference type="PROSITE" id="PS00374">
    <property type="entry name" value="MGMT"/>
    <property type="match status" value="1"/>
</dbReference>
<dbReference type="GO" id="GO:0032259">
    <property type="term" value="P:methylation"/>
    <property type="evidence" value="ECO:0007669"/>
    <property type="project" value="UniProtKB-KW"/>
</dbReference>
<evidence type="ECO:0000313" key="9">
    <source>
        <dbReference type="Proteomes" id="UP001218579"/>
    </source>
</evidence>
<dbReference type="Pfam" id="PF01035">
    <property type="entry name" value="DNA_binding_1"/>
    <property type="match status" value="1"/>
</dbReference>
<dbReference type="Proteomes" id="UP001218579">
    <property type="component" value="Unassembled WGS sequence"/>
</dbReference>
<dbReference type="SUPFAM" id="SSF46767">
    <property type="entry name" value="Methylated DNA-protein cysteine methyltransferase, C-terminal domain"/>
    <property type="match status" value="1"/>
</dbReference>
<protein>
    <submittedName>
        <fullName evidence="8">Methylated-DNA--[protein]-cysteine S-methyltransferase</fullName>
        <ecNumber evidence="8">2.1.1.63</ecNumber>
    </submittedName>
</protein>
<dbReference type="EC" id="2.1.1.63" evidence="8"/>
<dbReference type="EMBL" id="JAQQKV010000001">
    <property type="protein sequence ID" value="MDC7676079.1"/>
    <property type="molecule type" value="Genomic_DNA"/>
</dbReference>
<dbReference type="InterPro" id="IPR036388">
    <property type="entry name" value="WH-like_DNA-bd_sf"/>
</dbReference>
<dbReference type="InterPro" id="IPR036631">
    <property type="entry name" value="MGMT_N_sf"/>
</dbReference>
<proteinExistence type="predicted"/>
<evidence type="ECO:0000256" key="5">
    <source>
        <dbReference type="ARBA" id="ARBA00023204"/>
    </source>
</evidence>
<organism evidence="8 9">
    <name type="scientific">Asticcacaulis machinosus</name>
    <dbReference type="NCBI Taxonomy" id="2984211"/>
    <lineage>
        <taxon>Bacteria</taxon>
        <taxon>Pseudomonadati</taxon>
        <taxon>Pseudomonadota</taxon>
        <taxon>Alphaproteobacteria</taxon>
        <taxon>Caulobacterales</taxon>
        <taxon>Caulobacteraceae</taxon>
        <taxon>Asticcacaulis</taxon>
    </lineage>
</organism>